<sequence length="1084" mass="119692">MPSPTSEGSSSSLPLTDPSSSSQAAGPSRPLHSFFGGSNAPSTSTSTSQAATSTATAPPRKKRKKDENQARLALGGAENGSNWVMGKPPPKLAQETKKANGRKKVDLVEEEEEIKAMNQKINGKAKGKGRGRGKRKSDINHEPTIDNDDDDDNEDLIDPSLKPPELDEVISTSPPKKKGRPRKSQIANSSSIDYPSSTEAGISIQSLQKPRPSIEYEVIGESINSNPSLNPHAKSSHPFFMKPPITGTHINDAIVIDQHSSPERPILIDTKSPLKIVPKKIEFAADKKTQHSFFSRLTSNENSTSGSIAGDGNGNRSRASSISSENAVGTVAVSDGMKRSEKDKDKDKKKVHGFFKSASTAEGVLKNGWGRNIKEGEEWLTPFPRRDWPNHLRISETSMKFKFDYNKPGPSKRKKVQLPEIADDGFWYSILEDANDMPIKSAKYEVERFSLFPCMGKHPAFTSISSKSLSKSNRDSWIDRYKPLKASEVLSNEIEATYLRDWLTSLSVGHHENGGRKVVRKVKRGKLKSGLVDGWIVDDIGGFGASLVDQEQEEEEEEEIELDELDDPCISPDFDKRPDFYPSLKGRLTNTILLTGPNGSGKTAAIYAAAHELGWDVFEVFPGMGKRTGGNLMSWVGDVGRNHMVAQKDTEPLIKKEDSKKSGLKSFFGKGKIQSKKENNIELGSQGSQNEPIDIDMDEPEVVAGNNSTLNRGQQEELDTDDIQILTNATGAGVGTDGKVRQSLILIDEADILFDEESTFWPAVISLIAESRRPVILTCNDHNLIPKLQLPLQAILQCRPPPSFIALPYLQNIAAQEAKNSNRPIPDIVKIYEESVHAKEDVLDKPLPPNGNEKIPYFDLRKAISQLQLDRDGSSDTQIPSEQVEISVTDDLDGIVQKLEVSSQVDAWVDSREWMTLEVLEVDRHVPTNDDALGIHALIKSEIRESYPTLAGHDYSSRIANTLVSSVGGRVLSKGDLSVRRTKYIRSTLPLLDPLIPLASPLLPHRSLFLHTLPTIIGIIEVDDILQSVEEEATRRGEERINRKTGRPLRGGQGYTRWLTDLDEEAEQAGRSLARELKWTEQWP</sequence>
<feature type="region of interest" description="Disordered" evidence="1">
    <location>
        <begin position="1"/>
        <end position="210"/>
    </location>
</feature>
<feature type="compositionally biased region" description="Basic residues" evidence="1">
    <location>
        <begin position="123"/>
        <end position="135"/>
    </location>
</feature>
<feature type="compositionally biased region" description="Low complexity" evidence="1">
    <location>
        <begin position="40"/>
        <end position="58"/>
    </location>
</feature>
<dbReference type="PANTHER" id="PTHR23389">
    <property type="entry name" value="CHROMOSOME TRANSMISSION FIDELITY FACTOR 18"/>
    <property type="match status" value="1"/>
</dbReference>
<feature type="compositionally biased region" description="Basic and acidic residues" evidence="1">
    <location>
        <begin position="94"/>
        <end position="107"/>
    </location>
</feature>
<dbReference type="SUPFAM" id="SSF52540">
    <property type="entry name" value="P-loop containing nucleoside triphosphate hydrolases"/>
    <property type="match status" value="1"/>
</dbReference>
<feature type="compositionally biased region" description="Basic and acidic residues" evidence="1">
    <location>
        <begin position="336"/>
        <end position="348"/>
    </location>
</feature>
<feature type="compositionally biased region" description="Low complexity" evidence="1">
    <location>
        <begin position="1"/>
        <end position="22"/>
    </location>
</feature>
<dbReference type="InterPro" id="IPR027417">
    <property type="entry name" value="P-loop_NTPase"/>
</dbReference>
<name>A0ABZ1CWW3_9TREE</name>
<evidence type="ECO:0000256" key="1">
    <source>
        <dbReference type="SAM" id="MobiDB-lite"/>
    </source>
</evidence>
<keyword evidence="4" id="KW-1185">Reference proteome</keyword>
<dbReference type="InterPro" id="IPR003593">
    <property type="entry name" value="AAA+_ATPase"/>
</dbReference>
<feature type="compositionally biased region" description="Polar residues" evidence="1">
    <location>
        <begin position="185"/>
        <end position="208"/>
    </location>
</feature>
<dbReference type="SMART" id="SM00382">
    <property type="entry name" value="AAA"/>
    <property type="match status" value="1"/>
</dbReference>
<proteinExistence type="predicted"/>
<dbReference type="EMBL" id="CP141884">
    <property type="protein sequence ID" value="WRT66249.1"/>
    <property type="molecule type" value="Genomic_DNA"/>
</dbReference>
<dbReference type="RefSeq" id="XP_062790989.1">
    <property type="nucleotide sequence ID" value="XM_062934938.1"/>
</dbReference>
<gene>
    <name evidence="3" type="ORF">IL334_003202</name>
</gene>
<organism evidence="3 4">
    <name type="scientific">Kwoniella shivajii</name>
    <dbReference type="NCBI Taxonomy" id="564305"/>
    <lineage>
        <taxon>Eukaryota</taxon>
        <taxon>Fungi</taxon>
        <taxon>Dikarya</taxon>
        <taxon>Basidiomycota</taxon>
        <taxon>Agaricomycotina</taxon>
        <taxon>Tremellomycetes</taxon>
        <taxon>Tremellales</taxon>
        <taxon>Cryptococcaceae</taxon>
        <taxon>Kwoniella</taxon>
    </lineage>
</organism>
<reference evidence="3 4" key="1">
    <citation type="submission" date="2024-01" db="EMBL/GenBank/DDBJ databases">
        <title>Comparative genomics of Cryptococcus and Kwoniella reveals pathogenesis evolution and contrasting modes of karyotype evolution via chromosome fusion or intercentromeric recombination.</title>
        <authorList>
            <person name="Coelho M.A."/>
            <person name="David-Palma M."/>
            <person name="Shea T."/>
            <person name="Bowers K."/>
            <person name="McGinley-Smith S."/>
            <person name="Mohammad A.W."/>
            <person name="Gnirke A."/>
            <person name="Yurkov A.M."/>
            <person name="Nowrousian M."/>
            <person name="Sun S."/>
            <person name="Cuomo C.A."/>
            <person name="Heitman J."/>
        </authorList>
    </citation>
    <scope>NUCLEOTIDE SEQUENCE [LARGE SCALE GENOMIC DNA]</scope>
    <source>
        <strain evidence="3">CBS 11374</strain>
    </source>
</reference>
<feature type="compositionally biased region" description="Polar residues" evidence="1">
    <location>
        <begin position="314"/>
        <end position="327"/>
    </location>
</feature>
<dbReference type="PANTHER" id="PTHR23389:SF21">
    <property type="entry name" value="ATPASE FAMILY AAA DOMAIN-CONTAINING PROTEIN 5"/>
    <property type="match status" value="1"/>
</dbReference>
<feature type="compositionally biased region" description="Polar residues" evidence="1">
    <location>
        <begin position="296"/>
        <end position="307"/>
    </location>
</feature>
<feature type="compositionally biased region" description="Acidic residues" evidence="1">
    <location>
        <begin position="145"/>
        <end position="157"/>
    </location>
</feature>
<evidence type="ECO:0000313" key="3">
    <source>
        <dbReference type="EMBL" id="WRT66249.1"/>
    </source>
</evidence>
<feature type="domain" description="AAA+ ATPase" evidence="2">
    <location>
        <begin position="588"/>
        <end position="799"/>
    </location>
</feature>
<dbReference type="Proteomes" id="UP001329825">
    <property type="component" value="Chromosome 4"/>
</dbReference>
<dbReference type="Gene3D" id="3.40.50.300">
    <property type="entry name" value="P-loop containing nucleotide triphosphate hydrolases"/>
    <property type="match status" value="1"/>
</dbReference>
<accession>A0ABZ1CWW3</accession>
<dbReference type="GeneID" id="87955333"/>
<evidence type="ECO:0000313" key="4">
    <source>
        <dbReference type="Proteomes" id="UP001329825"/>
    </source>
</evidence>
<feature type="region of interest" description="Disordered" evidence="1">
    <location>
        <begin position="296"/>
        <end position="351"/>
    </location>
</feature>
<evidence type="ECO:0000259" key="2">
    <source>
        <dbReference type="SMART" id="SM00382"/>
    </source>
</evidence>
<protein>
    <recommendedName>
        <fullName evidence="2">AAA+ ATPase domain-containing protein</fullName>
    </recommendedName>
</protein>